<evidence type="ECO:0000313" key="3">
    <source>
        <dbReference type="EMBL" id="OGC51677.1"/>
    </source>
</evidence>
<evidence type="ECO:0000256" key="1">
    <source>
        <dbReference type="SAM" id="MobiDB-lite"/>
    </source>
</evidence>
<feature type="region of interest" description="Disordered" evidence="1">
    <location>
        <begin position="32"/>
        <end position="96"/>
    </location>
</feature>
<feature type="compositionally biased region" description="Acidic residues" evidence="1">
    <location>
        <begin position="71"/>
        <end position="90"/>
    </location>
</feature>
<accession>A0A1F4V3B5</accession>
<sequence>MDDKDYLSIALVVIALLAVGLFAFSIIRSQPTQDEGSQSETVKEETPPAESVPPVASLTPVPSDESSMSENSDDSLSESDETDPALEEAPDANADKESIALIFSQKYNKPIEEVNVEVSENTGEFAKGVISFEGEMGGGSFLATKTDDTWKIVADGNGVIMCDLIEPYNFPVSVVPECYDQALEKIVER</sequence>
<evidence type="ECO:0000256" key="2">
    <source>
        <dbReference type="SAM" id="Phobius"/>
    </source>
</evidence>
<dbReference type="AlphaFoldDB" id="A0A1F4V3B5"/>
<gene>
    <name evidence="3" type="ORF">A2982_03325</name>
</gene>
<dbReference type="Proteomes" id="UP000178771">
    <property type="component" value="Unassembled WGS sequence"/>
</dbReference>
<reference evidence="3 4" key="1">
    <citation type="journal article" date="2016" name="Nat. Commun.">
        <title>Thousands of microbial genomes shed light on interconnected biogeochemical processes in an aquifer system.</title>
        <authorList>
            <person name="Anantharaman K."/>
            <person name="Brown C.T."/>
            <person name="Hug L.A."/>
            <person name="Sharon I."/>
            <person name="Castelle C.J."/>
            <person name="Probst A.J."/>
            <person name="Thomas B.C."/>
            <person name="Singh A."/>
            <person name="Wilkins M.J."/>
            <person name="Karaoz U."/>
            <person name="Brodie E.L."/>
            <person name="Williams K.H."/>
            <person name="Hubbard S.S."/>
            <person name="Banfield J.F."/>
        </authorList>
    </citation>
    <scope>NUCLEOTIDE SEQUENCE [LARGE SCALE GENOMIC DNA]</scope>
</reference>
<keyword evidence="2" id="KW-0472">Membrane</keyword>
<comment type="caution">
    <text evidence="3">The sequence shown here is derived from an EMBL/GenBank/DDBJ whole genome shotgun (WGS) entry which is preliminary data.</text>
</comment>
<evidence type="ECO:0000313" key="4">
    <source>
        <dbReference type="Proteomes" id="UP000178771"/>
    </source>
</evidence>
<dbReference type="STRING" id="1802624.A2982_03325"/>
<proteinExistence type="predicted"/>
<protein>
    <submittedName>
        <fullName evidence="3">Uncharacterized protein</fullName>
    </submittedName>
</protein>
<keyword evidence="2" id="KW-0812">Transmembrane</keyword>
<dbReference type="EMBL" id="MEVH01000015">
    <property type="protein sequence ID" value="OGC51677.1"/>
    <property type="molecule type" value="Genomic_DNA"/>
</dbReference>
<keyword evidence="2" id="KW-1133">Transmembrane helix</keyword>
<feature type="transmembrane region" description="Helical" evidence="2">
    <location>
        <begin position="6"/>
        <end position="27"/>
    </location>
</feature>
<organism evidence="3 4">
    <name type="scientific">candidate division WWE3 bacterium RIFCSPLOWO2_01_FULL_39_13</name>
    <dbReference type="NCBI Taxonomy" id="1802624"/>
    <lineage>
        <taxon>Bacteria</taxon>
        <taxon>Katanobacteria</taxon>
    </lineage>
</organism>
<name>A0A1F4V3B5_UNCKA</name>